<dbReference type="eggNOG" id="COG0524">
    <property type="taxonomic scope" value="Bacteria"/>
</dbReference>
<proteinExistence type="predicted"/>
<dbReference type="InterPro" id="IPR029056">
    <property type="entry name" value="Ribokinase-like"/>
</dbReference>
<dbReference type="STRING" id="446469.Sked_15170"/>
<keyword evidence="1" id="KW-0808">Transferase</keyword>
<evidence type="ECO:0000259" key="3">
    <source>
        <dbReference type="Pfam" id="PF00294"/>
    </source>
</evidence>
<dbReference type="GO" id="GO:0016301">
    <property type="term" value="F:kinase activity"/>
    <property type="evidence" value="ECO:0007669"/>
    <property type="project" value="UniProtKB-KW"/>
</dbReference>
<protein>
    <submittedName>
        <fullName evidence="4">Sugar kinase, ribokinase</fullName>
    </submittedName>
</protein>
<dbReference type="Pfam" id="PF00294">
    <property type="entry name" value="PfkB"/>
    <property type="match status" value="1"/>
</dbReference>
<sequence>MTGRVVHTGQAIVDLVMEVGAVPEPGGDTFARRHVLAAGGGFNVMAAAARDGARVLYAGAHGTGTFGDLVRTAMTAEGIEVLSEPRPDQDTGFCVALVDDSAERTFVSTLGAEGDVTVDDYRAAHVRAGDVVYVTGYSVLHQASRKALLEWLLELPSGVKVVVDPSPVVGDVPLEAVRGVARSATVWSTNEREAQVLLGRLGIGSPATPEEQAWALAQQLACSVVLRAGAGGATVVRLDAETGDLTAAVHVPAHAVRAVDTNGAGDAHCGVLCAELAAGRDLVTAVRRANVAAGMAVARRGPATSPTRAEIDAAER</sequence>
<dbReference type="HOGENOM" id="CLU_027634_7_0_11"/>
<evidence type="ECO:0000256" key="2">
    <source>
        <dbReference type="ARBA" id="ARBA00022777"/>
    </source>
</evidence>
<dbReference type="PANTHER" id="PTHR10584:SF166">
    <property type="entry name" value="RIBOKINASE"/>
    <property type="match status" value="1"/>
</dbReference>
<dbReference type="RefSeq" id="WP_012866521.1">
    <property type="nucleotide sequence ID" value="NC_013521.1"/>
</dbReference>
<accession>D1BFU1</accession>
<reference evidence="4 5" key="1">
    <citation type="journal article" date="2009" name="Stand. Genomic Sci.">
        <title>Complete genome sequence of Sanguibacter keddieii type strain (ST-74).</title>
        <authorList>
            <person name="Ivanova N."/>
            <person name="Sikorski J."/>
            <person name="Sims D."/>
            <person name="Brettin T."/>
            <person name="Detter J.C."/>
            <person name="Han C."/>
            <person name="Lapidus A."/>
            <person name="Copeland A."/>
            <person name="Glavina Del Rio T."/>
            <person name="Nolan M."/>
            <person name="Chen F."/>
            <person name="Lucas S."/>
            <person name="Tice H."/>
            <person name="Cheng J.F."/>
            <person name="Bruce D."/>
            <person name="Goodwin L."/>
            <person name="Pitluck S."/>
            <person name="Pati A."/>
            <person name="Mavromatis K."/>
            <person name="Chen A."/>
            <person name="Palaniappan K."/>
            <person name="D'haeseleer P."/>
            <person name="Chain P."/>
            <person name="Bristow J."/>
            <person name="Eisen J.A."/>
            <person name="Markowitz V."/>
            <person name="Hugenholtz P."/>
            <person name="Goker M."/>
            <person name="Pukall R."/>
            <person name="Klenk H.P."/>
            <person name="Kyrpides N.C."/>
        </authorList>
    </citation>
    <scope>NUCLEOTIDE SEQUENCE [LARGE SCALE GENOMIC DNA]</scope>
    <source>
        <strain evidence="5">ATCC 51767 / DSM 10542 / NCFB 3025 / ST-74</strain>
    </source>
</reference>
<dbReference type="EMBL" id="CP001819">
    <property type="protein sequence ID" value="ACZ21452.1"/>
    <property type="molecule type" value="Genomic_DNA"/>
</dbReference>
<feature type="domain" description="Carbohydrate kinase PfkB" evidence="3">
    <location>
        <begin position="5"/>
        <end position="305"/>
    </location>
</feature>
<evidence type="ECO:0000256" key="1">
    <source>
        <dbReference type="ARBA" id="ARBA00022679"/>
    </source>
</evidence>
<dbReference type="OrthoDB" id="9795789at2"/>
<dbReference type="SUPFAM" id="SSF53613">
    <property type="entry name" value="Ribokinase-like"/>
    <property type="match status" value="1"/>
</dbReference>
<dbReference type="Gene3D" id="3.40.1190.20">
    <property type="match status" value="1"/>
</dbReference>
<keyword evidence="5" id="KW-1185">Reference proteome</keyword>
<dbReference type="AlphaFoldDB" id="D1BFU1"/>
<organism evidence="4 5">
    <name type="scientific">Sanguibacter keddieii (strain ATCC 51767 / DSM 10542 / NCFB 3025 / ST-74)</name>
    <dbReference type="NCBI Taxonomy" id="446469"/>
    <lineage>
        <taxon>Bacteria</taxon>
        <taxon>Bacillati</taxon>
        <taxon>Actinomycetota</taxon>
        <taxon>Actinomycetes</taxon>
        <taxon>Micrococcales</taxon>
        <taxon>Sanguibacteraceae</taxon>
        <taxon>Sanguibacter</taxon>
    </lineage>
</organism>
<dbReference type="InterPro" id="IPR011611">
    <property type="entry name" value="PfkB_dom"/>
</dbReference>
<evidence type="ECO:0000313" key="5">
    <source>
        <dbReference type="Proteomes" id="UP000000322"/>
    </source>
</evidence>
<name>D1BFU1_SANKS</name>
<keyword evidence="2 4" id="KW-0418">Kinase</keyword>
<gene>
    <name evidence="4" type="ordered locus">Sked_15170</name>
</gene>
<dbReference type="KEGG" id="ske:Sked_15170"/>
<dbReference type="PANTHER" id="PTHR10584">
    <property type="entry name" value="SUGAR KINASE"/>
    <property type="match status" value="1"/>
</dbReference>
<dbReference type="Proteomes" id="UP000000322">
    <property type="component" value="Chromosome"/>
</dbReference>
<evidence type="ECO:0000313" key="4">
    <source>
        <dbReference type="EMBL" id="ACZ21452.1"/>
    </source>
</evidence>